<evidence type="ECO:0000256" key="2">
    <source>
        <dbReference type="ARBA" id="ARBA00022723"/>
    </source>
</evidence>
<evidence type="ECO:0000256" key="5">
    <source>
        <dbReference type="ARBA" id="ARBA00024045"/>
    </source>
</evidence>
<keyword evidence="4" id="KW-0636">Prenylation</keyword>
<evidence type="ECO:0000256" key="1">
    <source>
        <dbReference type="ARBA" id="ARBA00022481"/>
    </source>
</evidence>
<evidence type="ECO:0000256" key="4">
    <source>
        <dbReference type="ARBA" id="ARBA00023289"/>
    </source>
</evidence>
<comment type="similarity">
    <text evidence="5">Belongs to the HIPP family.</text>
</comment>
<keyword evidence="8" id="KW-1185">Reference proteome</keyword>
<protein>
    <recommendedName>
        <fullName evidence="6">HMA domain-containing protein</fullName>
    </recommendedName>
</protein>
<dbReference type="Proteomes" id="UP001459277">
    <property type="component" value="Unassembled WGS sequence"/>
</dbReference>
<evidence type="ECO:0000256" key="3">
    <source>
        <dbReference type="ARBA" id="ARBA00023288"/>
    </source>
</evidence>
<evidence type="ECO:0000313" key="8">
    <source>
        <dbReference type="Proteomes" id="UP001459277"/>
    </source>
</evidence>
<accession>A0AAW2D9T6</accession>
<sequence length="206" mass="23574">MILSNQICILKVEITCCDECPIKLKKKKLLKTEGVTSVNIDSTKGTITIIGDIIPTILMQVFEKIGKPAELLFFERSPPHKRKVVLMSRTTSNLHVMIMMMMMMSMYPKGAVLLVVQCMASNMVGVDVTAKLVVSPPLVVQGCLRHHGLHIDHSQGHSLIRYGMVFPGFLDNHHFRHQHMDVFYQRPPQKYNPITHYTSYWDNYHL</sequence>
<proteinExistence type="inferred from homology"/>
<dbReference type="GO" id="GO:0046872">
    <property type="term" value="F:metal ion binding"/>
    <property type="evidence" value="ECO:0007669"/>
    <property type="project" value="UniProtKB-KW"/>
</dbReference>
<dbReference type="AlphaFoldDB" id="A0AAW2D9T6"/>
<dbReference type="SUPFAM" id="SSF55008">
    <property type="entry name" value="HMA, heavy metal-associated domain"/>
    <property type="match status" value="1"/>
</dbReference>
<dbReference type="EMBL" id="JAZDWU010000004">
    <property type="protein sequence ID" value="KAL0006065.1"/>
    <property type="molecule type" value="Genomic_DNA"/>
</dbReference>
<comment type="caution">
    <text evidence="7">The sequence shown here is derived from an EMBL/GenBank/DDBJ whole genome shotgun (WGS) entry which is preliminary data.</text>
</comment>
<evidence type="ECO:0000313" key="7">
    <source>
        <dbReference type="EMBL" id="KAL0006065.1"/>
    </source>
</evidence>
<keyword evidence="1" id="KW-0488">Methylation</keyword>
<dbReference type="PANTHER" id="PTHR45868:SF74">
    <property type="entry name" value="HEAVY METAL-ASSOCIATED ISOPRENYLATED PLANT PROTEIN 33"/>
    <property type="match status" value="1"/>
</dbReference>
<dbReference type="InterPro" id="IPR036163">
    <property type="entry name" value="HMA_dom_sf"/>
</dbReference>
<dbReference type="PROSITE" id="PS50846">
    <property type="entry name" value="HMA_2"/>
    <property type="match status" value="1"/>
</dbReference>
<keyword evidence="2" id="KW-0479">Metal-binding</keyword>
<name>A0AAW2D9T6_9ROSI</name>
<keyword evidence="3" id="KW-0449">Lipoprotein</keyword>
<gene>
    <name evidence="7" type="ORF">SO802_013626</name>
</gene>
<reference evidence="7 8" key="1">
    <citation type="submission" date="2024-01" db="EMBL/GenBank/DDBJ databases">
        <title>A telomere-to-telomere, gap-free genome of sweet tea (Lithocarpus litseifolius).</title>
        <authorList>
            <person name="Zhou J."/>
        </authorList>
    </citation>
    <scope>NUCLEOTIDE SEQUENCE [LARGE SCALE GENOMIC DNA]</scope>
    <source>
        <strain evidence="7">Zhou-2022a</strain>
        <tissue evidence="7">Leaf</tissue>
    </source>
</reference>
<organism evidence="7 8">
    <name type="scientific">Lithocarpus litseifolius</name>
    <dbReference type="NCBI Taxonomy" id="425828"/>
    <lineage>
        <taxon>Eukaryota</taxon>
        <taxon>Viridiplantae</taxon>
        <taxon>Streptophyta</taxon>
        <taxon>Embryophyta</taxon>
        <taxon>Tracheophyta</taxon>
        <taxon>Spermatophyta</taxon>
        <taxon>Magnoliopsida</taxon>
        <taxon>eudicotyledons</taxon>
        <taxon>Gunneridae</taxon>
        <taxon>Pentapetalae</taxon>
        <taxon>rosids</taxon>
        <taxon>fabids</taxon>
        <taxon>Fagales</taxon>
        <taxon>Fagaceae</taxon>
        <taxon>Lithocarpus</taxon>
    </lineage>
</organism>
<feature type="domain" description="HMA" evidence="6">
    <location>
        <begin position="5"/>
        <end position="70"/>
    </location>
</feature>
<evidence type="ECO:0000259" key="6">
    <source>
        <dbReference type="PROSITE" id="PS50846"/>
    </source>
</evidence>
<dbReference type="PANTHER" id="PTHR45868">
    <property type="entry name" value="HEAVY METAL-ASSOCIATED ISOPRENYLATED PLANT PROTEIN 33-RELATED"/>
    <property type="match status" value="1"/>
</dbReference>
<dbReference type="Gene3D" id="3.30.70.100">
    <property type="match status" value="1"/>
</dbReference>
<dbReference type="InterPro" id="IPR006121">
    <property type="entry name" value="HMA_dom"/>
</dbReference>